<accession>Q98R69</accession>
<proteinExistence type="predicted"/>
<sequence>MWKGISMSDWKISKNLQNEQTRANLNKKPTFENLRKDKFFNPTNYDAFRNPQENVGYYPNQNVGYVQPNPYNTQPFSYNPNNLNNQGHIHHTQTHQFNPTANNFRVQQNPTMPVVDHTHVIDITQLNTINMEQHRPSYQQPYRQDYFSQDSILDEKDLSQENREKYRTLKYLLENGFISSDEFLIKKKKIFMNEVTPNSERKNSSFKK</sequence>
<dbReference type="PIR" id="E90529">
    <property type="entry name" value="E90529"/>
</dbReference>
<dbReference type="HOGENOM" id="CLU_1319775_0_0_14"/>
<evidence type="ECO:0000313" key="2">
    <source>
        <dbReference type="Proteomes" id="UP000000528"/>
    </source>
</evidence>
<name>Q98R69_MYCPU</name>
<dbReference type="AlphaFoldDB" id="Q98R69"/>
<evidence type="ECO:0000313" key="1">
    <source>
        <dbReference type="EMBL" id="CAC13314.1"/>
    </source>
</evidence>
<dbReference type="Proteomes" id="UP000000528">
    <property type="component" value="Chromosome"/>
</dbReference>
<evidence type="ECO:0008006" key="3">
    <source>
        <dbReference type="Google" id="ProtNLM"/>
    </source>
</evidence>
<reference evidence="1 2" key="1">
    <citation type="journal article" date="2001" name="Nucleic Acids Res.">
        <title>The complete genome sequence of the murine respiratory pathogen Mycoplasma pulmonis.</title>
        <authorList>
            <person name="Chambaud I."/>
            <person name="Heilig R."/>
            <person name="Ferris S."/>
            <person name="Barbe V."/>
            <person name="Samson D."/>
            <person name="Galisson F."/>
            <person name="Moszer I."/>
            <person name="Dybvig K."/>
            <person name="Wroblewski H."/>
            <person name="Viari A."/>
            <person name="Rocha E.P.C."/>
            <person name="Blanchard A."/>
        </authorList>
    </citation>
    <scope>NUCLEOTIDE SEQUENCE [LARGE SCALE GENOMIC DNA]</scope>
    <source>
        <strain evidence="1 2">UAB CTIP</strain>
    </source>
</reference>
<protein>
    <recommendedName>
        <fullName evidence="3">SHOCT domain-containing protein</fullName>
    </recommendedName>
</protein>
<dbReference type="STRING" id="272635.gene:17576725"/>
<dbReference type="EMBL" id="AL445563">
    <property type="protein sequence ID" value="CAC13314.1"/>
    <property type="molecule type" value="Genomic_DNA"/>
</dbReference>
<dbReference type="KEGG" id="mpu:MYPU_1410"/>
<organism evidence="2">
    <name type="scientific">Mycoplasmopsis pulmonis (strain UAB CTIP)</name>
    <name type="common">Mycoplasma pulmonis</name>
    <dbReference type="NCBI Taxonomy" id="272635"/>
    <lineage>
        <taxon>Bacteria</taxon>
        <taxon>Bacillati</taxon>
        <taxon>Mycoplasmatota</taxon>
        <taxon>Mycoplasmoidales</taxon>
        <taxon>Metamycoplasmataceae</taxon>
        <taxon>Mycoplasmopsis</taxon>
    </lineage>
</organism>
<gene>
    <name evidence="1" type="ordered locus">MYPU_1410</name>
</gene>
<keyword evidence="2" id="KW-1185">Reference proteome</keyword>